<dbReference type="Gene3D" id="1.20.120.430">
    <property type="entry name" value="tRNA modification GTPase MnmE domain 2"/>
    <property type="match status" value="1"/>
</dbReference>
<dbReference type="SUPFAM" id="SSF52540">
    <property type="entry name" value="P-loop containing nucleoside triphosphate hydrolases"/>
    <property type="match status" value="1"/>
</dbReference>
<dbReference type="Gene3D" id="3.30.1360.120">
    <property type="entry name" value="Probable tRNA modification gtpase trme, domain 1"/>
    <property type="match status" value="1"/>
</dbReference>
<dbReference type="InterPro" id="IPR027266">
    <property type="entry name" value="TrmE/GcvT-like"/>
</dbReference>
<proteinExistence type="inferred from homology"/>
<dbReference type="CDD" id="cd04164">
    <property type="entry name" value="trmE"/>
    <property type="match status" value="1"/>
</dbReference>
<protein>
    <submittedName>
        <fullName evidence="10">Similar to Saccharomyces cerevisiae YMR023C MSS1 Mitochondrial protein, forms a heterodimer complex with Mto1p</fullName>
    </submittedName>
</protein>
<evidence type="ECO:0000313" key="11">
    <source>
        <dbReference type="Proteomes" id="UP000242525"/>
    </source>
</evidence>
<evidence type="ECO:0000256" key="4">
    <source>
        <dbReference type="ARBA" id="ARBA00022741"/>
    </source>
</evidence>
<dbReference type="Gene3D" id="3.40.50.300">
    <property type="entry name" value="P-loop containing nucleotide triphosphate hydrolases"/>
    <property type="match status" value="1"/>
</dbReference>
<dbReference type="Pfam" id="PF01926">
    <property type="entry name" value="MMR_HSR1"/>
    <property type="match status" value="1"/>
</dbReference>
<dbReference type="AlphaFoldDB" id="A0A0J9X666"/>
<dbReference type="GO" id="GO:0003924">
    <property type="term" value="F:GTPase activity"/>
    <property type="evidence" value="ECO:0007669"/>
    <property type="project" value="InterPro"/>
</dbReference>
<dbReference type="OrthoDB" id="188276at2759"/>
<comment type="similarity">
    <text evidence="2 6">Belongs to the TRAFAC class TrmE-Era-EngA-EngB-Septin-like GTPase superfamily. TrmE GTPase family.</text>
</comment>
<dbReference type="GO" id="GO:0002098">
    <property type="term" value="P:tRNA wobble uridine modification"/>
    <property type="evidence" value="ECO:0007669"/>
    <property type="project" value="TreeGrafter"/>
</dbReference>
<dbReference type="InterPro" id="IPR004520">
    <property type="entry name" value="GTPase_MnmE"/>
</dbReference>
<evidence type="ECO:0000256" key="2">
    <source>
        <dbReference type="ARBA" id="ARBA00011043"/>
    </source>
</evidence>
<comment type="subcellular location">
    <subcellularLocation>
        <location evidence="1">Mitochondrion</location>
    </subcellularLocation>
</comment>
<dbReference type="InterPro" id="IPR027368">
    <property type="entry name" value="MnmE_dom2"/>
</dbReference>
<dbReference type="InterPro" id="IPR018948">
    <property type="entry name" value="GTP-bd_TrmE_N"/>
</dbReference>
<dbReference type="InterPro" id="IPR027417">
    <property type="entry name" value="P-loop_NTPase"/>
</dbReference>
<comment type="caution">
    <text evidence="10">The sequence shown here is derived from an EMBL/GenBank/DDBJ whole genome shotgun (WGS) entry which is preliminary data.</text>
</comment>
<dbReference type="STRING" id="1173061.A0A0J9X666"/>
<dbReference type="PANTHER" id="PTHR42714">
    <property type="entry name" value="TRNA MODIFICATION GTPASE GTPBP3"/>
    <property type="match status" value="1"/>
</dbReference>
<feature type="domain" description="G" evidence="7">
    <location>
        <begin position="286"/>
        <end position="418"/>
    </location>
</feature>
<keyword evidence="5 6" id="KW-0342">GTP-binding</keyword>
<evidence type="ECO:0000259" key="9">
    <source>
        <dbReference type="Pfam" id="PF12631"/>
    </source>
</evidence>
<gene>
    <name evidence="10" type="ORF">BN980_GECA04s01968g</name>
</gene>
<dbReference type="CDD" id="cd14858">
    <property type="entry name" value="TrmE_N"/>
    <property type="match status" value="1"/>
</dbReference>
<dbReference type="EMBL" id="CCBN010000004">
    <property type="protein sequence ID" value="CDO52949.1"/>
    <property type="molecule type" value="Genomic_DNA"/>
</dbReference>
<dbReference type="InterPro" id="IPR031168">
    <property type="entry name" value="G_TrmE"/>
</dbReference>
<dbReference type="Pfam" id="PF10396">
    <property type="entry name" value="TrmE_N"/>
    <property type="match status" value="1"/>
</dbReference>
<dbReference type="FunFam" id="3.30.1360.120:FF:000007">
    <property type="entry name" value="tRNA modification GTPase GTPBP3, mitochondrial"/>
    <property type="match status" value="1"/>
</dbReference>
<evidence type="ECO:0000259" key="7">
    <source>
        <dbReference type="Pfam" id="PF01926"/>
    </source>
</evidence>
<evidence type="ECO:0000313" key="10">
    <source>
        <dbReference type="EMBL" id="CDO52949.1"/>
    </source>
</evidence>
<dbReference type="HAMAP" id="MF_00379">
    <property type="entry name" value="GTPase_MnmE"/>
    <property type="match status" value="1"/>
</dbReference>
<dbReference type="Proteomes" id="UP000242525">
    <property type="component" value="Unassembled WGS sequence"/>
</dbReference>
<organism evidence="10 11">
    <name type="scientific">Geotrichum candidum</name>
    <name type="common">Oospora lactis</name>
    <name type="synonym">Dipodascus geotrichum</name>
    <dbReference type="NCBI Taxonomy" id="1173061"/>
    <lineage>
        <taxon>Eukaryota</taxon>
        <taxon>Fungi</taxon>
        <taxon>Dikarya</taxon>
        <taxon>Ascomycota</taxon>
        <taxon>Saccharomycotina</taxon>
        <taxon>Dipodascomycetes</taxon>
        <taxon>Dipodascales</taxon>
        <taxon>Dipodascaceae</taxon>
        <taxon>Geotrichum</taxon>
    </lineage>
</organism>
<name>A0A0J9X666_GEOCN</name>
<feature type="domain" description="MnmE helical" evidence="9">
    <location>
        <begin position="185"/>
        <end position="548"/>
    </location>
</feature>
<evidence type="ECO:0000256" key="6">
    <source>
        <dbReference type="RuleBase" id="RU003313"/>
    </source>
</evidence>
<keyword evidence="11" id="KW-1185">Reference proteome</keyword>
<evidence type="ECO:0000256" key="5">
    <source>
        <dbReference type="ARBA" id="ARBA00023134"/>
    </source>
</evidence>
<keyword evidence="3 6" id="KW-0819">tRNA processing</keyword>
<dbReference type="GO" id="GO:0030488">
    <property type="term" value="P:tRNA methylation"/>
    <property type="evidence" value="ECO:0007669"/>
    <property type="project" value="TreeGrafter"/>
</dbReference>
<evidence type="ECO:0000256" key="3">
    <source>
        <dbReference type="ARBA" id="ARBA00022694"/>
    </source>
</evidence>
<accession>A0A0J9X666</accession>
<feature type="domain" description="GTP-binding protein TrmE N-terminal" evidence="8">
    <location>
        <begin position="55"/>
        <end position="181"/>
    </location>
</feature>
<dbReference type="SUPFAM" id="SSF116878">
    <property type="entry name" value="TrmE connector domain"/>
    <property type="match status" value="1"/>
</dbReference>
<evidence type="ECO:0000256" key="1">
    <source>
        <dbReference type="ARBA" id="ARBA00004173"/>
    </source>
</evidence>
<dbReference type="NCBIfam" id="NF003661">
    <property type="entry name" value="PRK05291.1-3"/>
    <property type="match status" value="1"/>
</dbReference>
<dbReference type="Pfam" id="PF12631">
    <property type="entry name" value="MnmE_helical"/>
    <property type="match status" value="1"/>
</dbReference>
<reference evidence="10" key="1">
    <citation type="submission" date="2014-03" db="EMBL/GenBank/DDBJ databases">
        <authorList>
            <person name="Casaregola S."/>
        </authorList>
    </citation>
    <scope>NUCLEOTIDE SEQUENCE [LARGE SCALE GENOMIC DNA]</scope>
    <source>
        <strain evidence="10">CLIB 918</strain>
    </source>
</reference>
<dbReference type="GO" id="GO:0005525">
    <property type="term" value="F:GTP binding"/>
    <property type="evidence" value="ECO:0007669"/>
    <property type="project" value="UniProtKB-KW"/>
</dbReference>
<keyword evidence="4 6" id="KW-0547">Nucleotide-binding</keyword>
<evidence type="ECO:0000259" key="8">
    <source>
        <dbReference type="Pfam" id="PF10396"/>
    </source>
</evidence>
<dbReference type="GO" id="GO:0005739">
    <property type="term" value="C:mitochondrion"/>
    <property type="evidence" value="ECO:0007669"/>
    <property type="project" value="UniProtKB-SubCell"/>
</dbReference>
<dbReference type="InterPro" id="IPR006073">
    <property type="entry name" value="GTP-bd"/>
</dbReference>
<dbReference type="InterPro" id="IPR025867">
    <property type="entry name" value="MnmE_helical"/>
</dbReference>
<dbReference type="NCBIfam" id="TIGR00450">
    <property type="entry name" value="mnmE_trmE_thdF"/>
    <property type="match status" value="1"/>
</dbReference>
<dbReference type="PANTHER" id="PTHR42714:SF2">
    <property type="entry name" value="TRNA MODIFICATION GTPASE GTPBP3, MITOCHONDRIAL"/>
    <property type="match status" value="1"/>
</dbReference>
<sequence length="551" mass="60617">MYRQTAHKVSRLLRVSPRNVTAVRCFSWTVANKFCYSSPRLSLEINNDTEIKSPTIYALSTPPGKSAISVIRVTGPGCKYIFKKLTKRSEAPKPRSITYSAIYEPNLPKSTANILDHAVILYFQSPKSYTGEDIIELQLHGGNAIVKSVLNALMKTHNPEQGYFVRYAEAGEFSKRAFQNGVLDLTQVEGIRDSIDAETETQRKAAMAPASGRMKIMYDDWRKQIVDTMALLTALIDFSEDSDITSAKELFNQSRGKVNKLLGEIKDHYKVIKRSELLVSGIRLDFLGPPNAGKSYLLNRLAERDAAIVSDVPGTTRDVLELSMDISGYKVVLGDTAGLRSVSRKGGLVVKESTDDLNYKIELEGMKRAKQRFKNSDIVLCILPLSQDPTSVSISPDVLAEIKDLQNLDKRIIVALNKEDLVDSAVSLEDVKAAYANTLQVPKDDILSVSCLTEKGITDLVQKLVSNFENMTIDTSSQGYPIGASQRTKDILQNEVVAGLEGFLAIDDETEVVIATEELRFAAEGIGKITGQGVGVEEVLGVVFSSFCIGK</sequence>